<gene>
    <name evidence="1" type="ORF">E3J95_05750</name>
</gene>
<dbReference type="PANTHER" id="PTHR15811">
    <property type="entry name" value="MTH938 DOMAIN-CONTAINING PROTEIN"/>
    <property type="match status" value="1"/>
</dbReference>
<dbReference type="EMBL" id="SOKU01000279">
    <property type="protein sequence ID" value="TES84911.1"/>
    <property type="molecule type" value="Genomic_DNA"/>
</dbReference>
<dbReference type="SUPFAM" id="SSF64076">
    <property type="entry name" value="MTH938-like"/>
    <property type="match status" value="1"/>
</dbReference>
<dbReference type="InterPro" id="IPR007523">
    <property type="entry name" value="NDUFAF3/AAMDC"/>
</dbReference>
<comment type="caution">
    <text evidence="1">The sequence shown here is derived from an EMBL/GenBank/DDBJ whole genome shotgun (WGS) entry which is preliminary data.</text>
</comment>
<dbReference type="PANTHER" id="PTHR15811:SF5">
    <property type="entry name" value="MTH938 DOMAIN-CONTAINING PROTEIN"/>
    <property type="match status" value="1"/>
</dbReference>
<dbReference type="Gene3D" id="3.40.1230.10">
    <property type="entry name" value="MTH938-like"/>
    <property type="match status" value="1"/>
</dbReference>
<proteinExistence type="predicted"/>
<evidence type="ECO:0000313" key="1">
    <source>
        <dbReference type="EMBL" id="TES84911.1"/>
    </source>
</evidence>
<name>A0A523QHD2_UNCAE</name>
<dbReference type="GO" id="GO:0005737">
    <property type="term" value="C:cytoplasm"/>
    <property type="evidence" value="ECO:0007669"/>
    <property type="project" value="TreeGrafter"/>
</dbReference>
<dbReference type="CDD" id="cd05126">
    <property type="entry name" value="Mth938"/>
    <property type="match status" value="1"/>
</dbReference>
<dbReference type="InterPro" id="IPR036748">
    <property type="entry name" value="MTH938-like_sf"/>
</dbReference>
<dbReference type="InterPro" id="IPR034096">
    <property type="entry name" value="AAMDC"/>
</dbReference>
<dbReference type="AlphaFoldDB" id="A0A523QHD2"/>
<organism evidence="1 2">
    <name type="scientific">Aerophobetes bacterium</name>
    <dbReference type="NCBI Taxonomy" id="2030807"/>
    <lineage>
        <taxon>Bacteria</taxon>
        <taxon>Candidatus Aerophobota</taxon>
    </lineage>
</organism>
<evidence type="ECO:0000313" key="2">
    <source>
        <dbReference type="Proteomes" id="UP000320781"/>
    </source>
</evidence>
<reference evidence="1 2" key="1">
    <citation type="submission" date="2019-03" db="EMBL/GenBank/DDBJ databases">
        <title>Metabolic potential of uncultured bacteria and archaea associated with petroleum seepage in deep-sea sediments.</title>
        <authorList>
            <person name="Dong X."/>
            <person name="Hubert C."/>
        </authorList>
    </citation>
    <scope>NUCLEOTIDE SEQUENCE [LARGE SCALE GENOMIC DNA]</scope>
    <source>
        <strain evidence="1">E44_bin92</strain>
    </source>
</reference>
<accession>A0A523QHD2</accession>
<evidence type="ECO:0008006" key="3">
    <source>
        <dbReference type="Google" id="ProtNLM"/>
    </source>
</evidence>
<dbReference type="Pfam" id="PF04430">
    <property type="entry name" value="DUF498"/>
    <property type="match status" value="1"/>
</dbReference>
<protein>
    <recommendedName>
        <fullName evidence="3">Mth938-like domain-containing protein</fullName>
    </recommendedName>
</protein>
<dbReference type="Proteomes" id="UP000320781">
    <property type="component" value="Unassembled WGS sequence"/>
</dbReference>
<sequence length="112" mass="12812">MVDSYQFGVIVVNGRRYTSDVIIYPNRVDDNWWRREGHSLSPQDLGEIVREKPEILVIGTGNSGLMKVSPSTRRWIEEKGIKLKAEPTQTAYQTYNQLQKAHKVIAALHLTC</sequence>